<evidence type="ECO:0000256" key="1">
    <source>
        <dbReference type="SAM" id="MobiDB-lite"/>
    </source>
</evidence>
<keyword evidence="2" id="KW-0812">Transmembrane</keyword>
<dbReference type="AlphaFoldDB" id="A0A2N9I868"/>
<dbReference type="EMBL" id="OIVN01005046">
    <property type="protein sequence ID" value="SPD20608.1"/>
    <property type="molecule type" value="Genomic_DNA"/>
</dbReference>
<protein>
    <submittedName>
        <fullName evidence="3">Uncharacterized protein</fullName>
    </submittedName>
</protein>
<proteinExistence type="predicted"/>
<feature type="transmembrane region" description="Helical" evidence="2">
    <location>
        <begin position="261"/>
        <end position="281"/>
    </location>
</feature>
<keyword evidence="2" id="KW-0472">Membrane</keyword>
<feature type="compositionally biased region" description="Acidic residues" evidence="1">
    <location>
        <begin position="363"/>
        <end position="379"/>
    </location>
</feature>
<feature type="region of interest" description="Disordered" evidence="1">
    <location>
        <begin position="354"/>
        <end position="429"/>
    </location>
</feature>
<gene>
    <name evidence="3" type="ORF">FSB_LOCUS48490</name>
</gene>
<evidence type="ECO:0000256" key="2">
    <source>
        <dbReference type="SAM" id="Phobius"/>
    </source>
</evidence>
<name>A0A2N9I868_FAGSY</name>
<keyword evidence="2" id="KW-1133">Transmembrane helix</keyword>
<organism evidence="3">
    <name type="scientific">Fagus sylvatica</name>
    <name type="common">Beechnut</name>
    <dbReference type="NCBI Taxonomy" id="28930"/>
    <lineage>
        <taxon>Eukaryota</taxon>
        <taxon>Viridiplantae</taxon>
        <taxon>Streptophyta</taxon>
        <taxon>Embryophyta</taxon>
        <taxon>Tracheophyta</taxon>
        <taxon>Spermatophyta</taxon>
        <taxon>Magnoliopsida</taxon>
        <taxon>eudicotyledons</taxon>
        <taxon>Gunneridae</taxon>
        <taxon>Pentapetalae</taxon>
        <taxon>rosids</taxon>
        <taxon>fabids</taxon>
        <taxon>Fagales</taxon>
        <taxon>Fagaceae</taxon>
        <taxon>Fagus</taxon>
    </lineage>
</organism>
<sequence length="429" mass="46691">MEAFRARYRVSNDVRLRYCSVNNIPVLNRDEILIPVMGIVEGGVRFPLNPLLIDFLQTVNACPAQLSINVLRIVMGVATLNLGSPVGCPAGLTFGRPVPSRLKVSKHELKLEDLNKVLEANIYIDRIRQPRSAPLLLGYTPLIEDFLEGPTVPRSKEVRVETSALFEAHPASFDIPSEDSDLIPIGQVLEMAHVDLFELMGRKAKGKKKVADGGQLKRLSKGRVGGRIAHGLGAAVCLPQDILAWDAMPTGKAICQIVRGLFTVSFGILNTLVLSICFYFATPPKGFLTLEPRIYDLEEILKGKDEKHAKAMAKVVEDATIKDSTTDGNRTLKKAKVPPSSKWFLWDETPLPYPDAGLRNSNVEDEDDEDDEDEGEEVGGEQGTGPSAPSSPAPRVFDPSATEPIDLTISDFPAPSGPAPVDLAPPSEN</sequence>
<reference evidence="3" key="1">
    <citation type="submission" date="2018-02" db="EMBL/GenBank/DDBJ databases">
        <authorList>
            <person name="Cohen D.B."/>
            <person name="Kent A.D."/>
        </authorList>
    </citation>
    <scope>NUCLEOTIDE SEQUENCE</scope>
</reference>
<accession>A0A2N9I868</accession>
<evidence type="ECO:0000313" key="3">
    <source>
        <dbReference type="EMBL" id="SPD20608.1"/>
    </source>
</evidence>